<name>A0A645BFF5_9ZZZZ</name>
<proteinExistence type="predicted"/>
<comment type="caution">
    <text evidence="2">The sequence shown here is derived from an EMBL/GenBank/DDBJ whole genome shotgun (WGS) entry which is preliminary data.</text>
</comment>
<sequence length="154" mass="17221">MFIFEAFIPIKFVLSFIVVLISLIASLIFLIAFIALFNLSFLSFKRAEYFSAASFNSSISLFLPKRFWLLLMCPPVTEPPALITSPASVTIFNEFPRRLEILNPLSRLSTTRILPSRNLITLSNSGFVFTSKSAVLITLLSLRTSCSFADNPLS</sequence>
<organism evidence="2">
    <name type="scientific">bioreactor metagenome</name>
    <dbReference type="NCBI Taxonomy" id="1076179"/>
    <lineage>
        <taxon>unclassified sequences</taxon>
        <taxon>metagenomes</taxon>
        <taxon>ecological metagenomes</taxon>
    </lineage>
</organism>
<protein>
    <submittedName>
        <fullName evidence="2">Uncharacterized protein</fullName>
    </submittedName>
</protein>
<keyword evidence="1" id="KW-0472">Membrane</keyword>
<keyword evidence="1" id="KW-0812">Transmembrane</keyword>
<accession>A0A645BFF5</accession>
<feature type="transmembrane region" description="Helical" evidence="1">
    <location>
        <begin position="12"/>
        <end position="37"/>
    </location>
</feature>
<dbReference type="AlphaFoldDB" id="A0A645BFF5"/>
<evidence type="ECO:0000313" key="2">
    <source>
        <dbReference type="EMBL" id="MPM64180.1"/>
    </source>
</evidence>
<gene>
    <name evidence="2" type="ORF">SDC9_111066</name>
</gene>
<reference evidence="2" key="1">
    <citation type="submission" date="2019-08" db="EMBL/GenBank/DDBJ databases">
        <authorList>
            <person name="Kucharzyk K."/>
            <person name="Murdoch R.W."/>
            <person name="Higgins S."/>
            <person name="Loffler F."/>
        </authorList>
    </citation>
    <scope>NUCLEOTIDE SEQUENCE</scope>
</reference>
<keyword evidence="1" id="KW-1133">Transmembrane helix</keyword>
<dbReference type="EMBL" id="VSSQ01019809">
    <property type="protein sequence ID" value="MPM64180.1"/>
    <property type="molecule type" value="Genomic_DNA"/>
</dbReference>
<evidence type="ECO:0000256" key="1">
    <source>
        <dbReference type="SAM" id="Phobius"/>
    </source>
</evidence>